<dbReference type="EMBL" id="JBFYGN010000011">
    <property type="protein sequence ID" value="MEX8193518.1"/>
    <property type="molecule type" value="Genomic_DNA"/>
</dbReference>
<evidence type="ECO:0000313" key="4">
    <source>
        <dbReference type="Proteomes" id="UP001561046"/>
    </source>
</evidence>
<evidence type="ECO:0000256" key="1">
    <source>
        <dbReference type="SAM" id="MobiDB-lite"/>
    </source>
</evidence>
<protein>
    <submittedName>
        <fullName evidence="3">Uncharacterized protein</fullName>
    </submittedName>
</protein>
<proteinExistence type="predicted"/>
<dbReference type="Proteomes" id="UP001561046">
    <property type="component" value="Unassembled WGS sequence"/>
</dbReference>
<sequence>MFTRALVCFVLACITTGCATSPTIDWRVDIPLPAQLPAAPDGSLYTMEQSLAAADLQIADLHAKKREYTERSTQNSNLALGLGLITIGAAIGNAHRDVLKVGAFGAGSLYLADTLNSAKARMDIYNAGITATMCAKKAVSSAAAVSTRSFGERDKQAHSLSQALVRLQTAIASADIALNEQKNQQPNSKAEEYDKQLNTAALIKGKGEAALDVYTEFRRQQQQGAKALWESLQDIRNKVDLLSEQSMSDVKQVFASLPGLFSAMDLAAPGLNQGTLASKFAQDMNNGLLSPGSKGGAGTVSQTSKNQYSQKVQGASAPNPRVQVLRLERNQSASETLAGPFKEMASAAAEVAAGARDMEAALPPKGSTALTADQLKDCGVSDAVLALKIDVPADSTVQVKRDKDKDAPDTYVHLSGGIKPYRWLTSQAQSEVRLEQANPQDSSMTLKVSKDASKDDYILVIQDSSQNPRTVQLKVTVPAP</sequence>
<feature type="region of interest" description="Disordered" evidence="1">
    <location>
        <begin position="289"/>
        <end position="319"/>
    </location>
</feature>
<gene>
    <name evidence="3" type="ORF">AB6724_11785</name>
</gene>
<feature type="signal peptide" evidence="2">
    <location>
        <begin position="1"/>
        <end position="19"/>
    </location>
</feature>
<accession>A0ABV3ZVQ2</accession>
<feature type="compositionally biased region" description="Polar residues" evidence="1">
    <location>
        <begin position="299"/>
        <end position="313"/>
    </location>
</feature>
<keyword evidence="4" id="KW-1185">Reference proteome</keyword>
<evidence type="ECO:0000256" key="2">
    <source>
        <dbReference type="SAM" id="SignalP"/>
    </source>
</evidence>
<dbReference type="RefSeq" id="WP_369338712.1">
    <property type="nucleotide sequence ID" value="NZ_JBFYGN010000011.1"/>
</dbReference>
<dbReference type="PROSITE" id="PS51257">
    <property type="entry name" value="PROKAR_LIPOPROTEIN"/>
    <property type="match status" value="1"/>
</dbReference>
<comment type="caution">
    <text evidence="3">The sequence shown here is derived from an EMBL/GenBank/DDBJ whole genome shotgun (WGS) entry which is preliminary data.</text>
</comment>
<reference evidence="3 4" key="1">
    <citation type="journal article" date="2013" name="Int. J. Syst. Evol. Microbiol.">
        <title>Comamonas guangdongensis sp. nov., isolated from subterranean forest sediment, and emended description of the genus Comamonas.</title>
        <authorList>
            <person name="Zhang J."/>
            <person name="Wang Y."/>
            <person name="Zhou S."/>
            <person name="Wu C."/>
            <person name="He J."/>
            <person name="Li F."/>
        </authorList>
    </citation>
    <scope>NUCLEOTIDE SEQUENCE [LARGE SCALE GENOMIC DNA]</scope>
    <source>
        <strain evidence="3 4">CCTCC AB2011133</strain>
    </source>
</reference>
<keyword evidence="2" id="KW-0732">Signal</keyword>
<organism evidence="3 4">
    <name type="scientific">Comamonas guangdongensis</name>
    <dbReference type="NCBI Taxonomy" id="510515"/>
    <lineage>
        <taxon>Bacteria</taxon>
        <taxon>Pseudomonadati</taxon>
        <taxon>Pseudomonadota</taxon>
        <taxon>Betaproteobacteria</taxon>
        <taxon>Burkholderiales</taxon>
        <taxon>Comamonadaceae</taxon>
        <taxon>Comamonas</taxon>
    </lineage>
</organism>
<evidence type="ECO:0000313" key="3">
    <source>
        <dbReference type="EMBL" id="MEX8193518.1"/>
    </source>
</evidence>
<feature type="chain" id="PRO_5046161550" evidence="2">
    <location>
        <begin position="20"/>
        <end position="480"/>
    </location>
</feature>
<name>A0ABV3ZVQ2_9BURK</name>